<dbReference type="PANTHER" id="PTHR33069:SF3">
    <property type="entry name" value="DYNEIN HEAVY CHAIN TAIL DOMAIN-CONTAINING PROTEIN"/>
    <property type="match status" value="1"/>
</dbReference>
<dbReference type="OrthoDB" id="10524451at2759"/>
<reference evidence="1" key="2">
    <citation type="submission" date="2016-05" db="EMBL/GenBank/DDBJ databases">
        <title>Comparative analysis highlights variable genome content of wheat rusts and divergence of the mating loci.</title>
        <authorList>
            <person name="Cuomo C.A."/>
            <person name="Bakkeren G."/>
            <person name="Szabo L."/>
            <person name="Khalil H."/>
            <person name="Joly D."/>
            <person name="Goldberg J."/>
            <person name="Young S."/>
            <person name="Zeng Q."/>
            <person name="Fellers J."/>
        </authorList>
    </citation>
    <scope>NUCLEOTIDE SEQUENCE [LARGE SCALE GENOMIC DNA]</scope>
    <source>
        <strain evidence="1">1-1 BBBD Race 1</strain>
    </source>
</reference>
<name>A0A180GKR9_PUCT1</name>
<dbReference type="AlphaFoldDB" id="A0A180GKR9"/>
<organism evidence="1">
    <name type="scientific">Puccinia triticina (isolate 1-1 / race 1 (BBBD))</name>
    <name type="common">Brown leaf rust fungus</name>
    <dbReference type="NCBI Taxonomy" id="630390"/>
    <lineage>
        <taxon>Eukaryota</taxon>
        <taxon>Fungi</taxon>
        <taxon>Dikarya</taxon>
        <taxon>Basidiomycota</taxon>
        <taxon>Pucciniomycotina</taxon>
        <taxon>Pucciniomycetes</taxon>
        <taxon>Pucciniales</taxon>
        <taxon>Pucciniaceae</taxon>
        <taxon>Puccinia</taxon>
    </lineage>
</organism>
<evidence type="ECO:0000313" key="3">
    <source>
        <dbReference type="Proteomes" id="UP000005240"/>
    </source>
</evidence>
<reference evidence="1" key="1">
    <citation type="submission" date="2009-11" db="EMBL/GenBank/DDBJ databases">
        <authorList>
            <consortium name="The Broad Institute Genome Sequencing Platform"/>
            <person name="Ward D."/>
            <person name="Feldgarden M."/>
            <person name="Earl A."/>
            <person name="Young S.K."/>
            <person name="Zeng Q."/>
            <person name="Koehrsen M."/>
            <person name="Alvarado L."/>
            <person name="Berlin A."/>
            <person name="Bochicchio J."/>
            <person name="Borenstein D."/>
            <person name="Chapman S.B."/>
            <person name="Chen Z."/>
            <person name="Engels R."/>
            <person name="Freedman E."/>
            <person name="Gellesch M."/>
            <person name="Goldberg J."/>
            <person name="Griggs A."/>
            <person name="Gujja S."/>
            <person name="Heilman E."/>
            <person name="Heiman D."/>
            <person name="Hepburn T."/>
            <person name="Howarth C."/>
            <person name="Jen D."/>
            <person name="Larson L."/>
            <person name="Lewis B."/>
            <person name="Mehta T."/>
            <person name="Park D."/>
            <person name="Pearson M."/>
            <person name="Roberts A."/>
            <person name="Saif S."/>
            <person name="Shea T."/>
            <person name="Shenoy N."/>
            <person name="Sisk P."/>
            <person name="Stolte C."/>
            <person name="Sykes S."/>
            <person name="Thomson T."/>
            <person name="Walk T."/>
            <person name="White J."/>
            <person name="Yandava C."/>
            <person name="Izard J."/>
            <person name="Baranova O.V."/>
            <person name="Blanton J.M."/>
            <person name="Tanner A.C."/>
            <person name="Dewhirst F.E."/>
            <person name="Haas B."/>
            <person name="Nusbaum C."/>
            <person name="Birren B."/>
        </authorList>
    </citation>
    <scope>NUCLEOTIDE SEQUENCE [LARGE SCALE GENOMIC DNA]</scope>
    <source>
        <strain evidence="1">1-1 BBBD Race 1</strain>
    </source>
</reference>
<accession>A0A180GKR9</accession>
<proteinExistence type="predicted"/>
<evidence type="ECO:0000313" key="1">
    <source>
        <dbReference type="EMBL" id="OAV92573.1"/>
    </source>
</evidence>
<protein>
    <submittedName>
        <fullName evidence="1 2">Uncharacterized protein</fullName>
    </submittedName>
</protein>
<dbReference type="VEuPathDB" id="FungiDB:PTTG_27604"/>
<reference evidence="2 3" key="3">
    <citation type="journal article" date="2017" name="G3 (Bethesda)">
        <title>Comparative analysis highlights variable genome content of wheat rusts and divergence of the mating loci.</title>
        <authorList>
            <person name="Cuomo C.A."/>
            <person name="Bakkeren G."/>
            <person name="Khalil H.B."/>
            <person name="Panwar V."/>
            <person name="Joly D."/>
            <person name="Linning R."/>
            <person name="Sakthikumar S."/>
            <person name="Song X."/>
            <person name="Adiconis X."/>
            <person name="Fan L."/>
            <person name="Goldberg J.M."/>
            <person name="Levin J.Z."/>
            <person name="Young S."/>
            <person name="Zeng Q."/>
            <person name="Anikster Y."/>
            <person name="Bruce M."/>
            <person name="Wang M."/>
            <person name="Yin C."/>
            <person name="McCallum B."/>
            <person name="Szabo L.J."/>
            <person name="Hulbert S."/>
            <person name="Chen X."/>
            <person name="Fellers J.P."/>
        </authorList>
    </citation>
    <scope>NUCLEOTIDE SEQUENCE</scope>
    <source>
        <strain evidence="3">Isolate 1-1 / race 1 (BBBD)</strain>
        <strain evidence="2">isolate 1-1 / race 1 (BBBD)</strain>
    </source>
</reference>
<dbReference type="Proteomes" id="UP000005240">
    <property type="component" value="Unassembled WGS sequence"/>
</dbReference>
<dbReference type="EMBL" id="ADAS02000062">
    <property type="protein sequence ID" value="OAV92573.1"/>
    <property type="molecule type" value="Genomic_DNA"/>
</dbReference>
<evidence type="ECO:0000313" key="2">
    <source>
        <dbReference type="EnsemblFungi" id="PTTG_27604-t43_1-p1"/>
    </source>
</evidence>
<dbReference type="EnsemblFungi" id="PTTG_27604-t43_1">
    <property type="protein sequence ID" value="PTTG_27604-t43_1-p1"/>
    <property type="gene ID" value="PTTG_27604"/>
</dbReference>
<reference evidence="2" key="4">
    <citation type="submission" date="2025-05" db="UniProtKB">
        <authorList>
            <consortium name="EnsemblFungi"/>
        </authorList>
    </citation>
    <scope>IDENTIFICATION</scope>
    <source>
        <strain evidence="2">isolate 1-1 / race 1 (BBBD)</strain>
    </source>
</reference>
<keyword evidence="3" id="KW-1185">Reference proteome</keyword>
<gene>
    <name evidence="1" type="ORF">PTTG_27604</name>
</gene>
<sequence length="301" mass="34428">MDQIQSIMTTVCPEPISSANQTDDRDLKGLKSYRLHFLKTEFDRGWWRYICQIVGEFYEEIQVFGLSSEGSTDRFNASSYRQNTGDPLALIQDSIDSAVERLKESEFDYVKNRWKADITNIEDTLESVNHLLRKSTLPTNRHRREAARFFREPVIQFAKVTLPIIKLSRLFFAKLTKRGLNQARLPFLTEMSSGQLESLAEVAGSVDEDLLQLIRRLRLIDVHLEAAARTRELTPIAKKVVSRFESAIFLVLLYLVPVIPATGNVASQDYFKSWLATWNHSMILAHDNLERAAKLLANPPG</sequence>
<dbReference type="PANTHER" id="PTHR33069">
    <property type="entry name" value="CHROMOSOME 7, WHOLE GENOME SHOTGUN SEQUENCE-RELATED"/>
    <property type="match status" value="1"/>
</dbReference>